<evidence type="ECO:0000313" key="6">
    <source>
        <dbReference type="Proteomes" id="UP000050509"/>
    </source>
</evidence>
<dbReference type="Pfam" id="PF25873">
    <property type="entry name" value="WHD_MalT"/>
    <property type="match status" value="1"/>
</dbReference>
<dbReference type="PANTHER" id="PTHR44688">
    <property type="entry name" value="DNA-BINDING TRANSCRIPTIONAL ACTIVATOR DEVR_DOSR"/>
    <property type="match status" value="1"/>
</dbReference>
<evidence type="ECO:0000256" key="2">
    <source>
        <dbReference type="ARBA" id="ARBA00023125"/>
    </source>
</evidence>
<name>A0A0P9DEM2_9CHLR</name>
<feature type="domain" description="HTH luxR-type" evidence="4">
    <location>
        <begin position="223"/>
        <end position="288"/>
    </location>
</feature>
<gene>
    <name evidence="5" type="ORF">SE17_21150</name>
</gene>
<dbReference type="PROSITE" id="PS00622">
    <property type="entry name" value="HTH_LUXR_1"/>
    <property type="match status" value="1"/>
</dbReference>
<dbReference type="GO" id="GO:0006355">
    <property type="term" value="P:regulation of DNA-templated transcription"/>
    <property type="evidence" value="ECO:0007669"/>
    <property type="project" value="InterPro"/>
</dbReference>
<feature type="non-terminal residue" evidence="5">
    <location>
        <position position="1"/>
    </location>
</feature>
<keyword evidence="2" id="KW-0238">DNA-binding</keyword>
<comment type="caution">
    <text evidence="5">The sequence shown here is derived from an EMBL/GenBank/DDBJ whole genome shotgun (WGS) entry which is preliminary data.</text>
</comment>
<dbReference type="Gene3D" id="1.10.10.10">
    <property type="entry name" value="Winged helix-like DNA-binding domain superfamily/Winged helix DNA-binding domain"/>
    <property type="match status" value="1"/>
</dbReference>
<reference evidence="5 6" key="1">
    <citation type="submission" date="2015-09" db="EMBL/GenBank/DDBJ databases">
        <title>Draft genome sequence of Kouleothrix aurantiaca JCM 19913.</title>
        <authorList>
            <person name="Hemp J."/>
        </authorList>
    </citation>
    <scope>NUCLEOTIDE SEQUENCE [LARGE SCALE GENOMIC DNA]</scope>
    <source>
        <strain evidence="5 6">COM-B</strain>
    </source>
</reference>
<evidence type="ECO:0000313" key="5">
    <source>
        <dbReference type="EMBL" id="KPV51443.1"/>
    </source>
</evidence>
<dbReference type="SMART" id="SM00421">
    <property type="entry name" value="HTH_LUXR"/>
    <property type="match status" value="1"/>
</dbReference>
<dbReference type="SUPFAM" id="SSF46894">
    <property type="entry name" value="C-terminal effector domain of the bipartite response regulators"/>
    <property type="match status" value="1"/>
</dbReference>
<dbReference type="CDD" id="cd06170">
    <property type="entry name" value="LuxR_C_like"/>
    <property type="match status" value="1"/>
</dbReference>
<dbReference type="AlphaFoldDB" id="A0A0P9DEM2"/>
<dbReference type="PRINTS" id="PR00038">
    <property type="entry name" value="HTHLUXR"/>
</dbReference>
<accession>A0A0P9DEM2</accession>
<dbReference type="EMBL" id="LJCR01000911">
    <property type="protein sequence ID" value="KPV51443.1"/>
    <property type="molecule type" value="Genomic_DNA"/>
</dbReference>
<evidence type="ECO:0000256" key="1">
    <source>
        <dbReference type="ARBA" id="ARBA00023015"/>
    </source>
</evidence>
<sequence length="292" mass="31851">ALVPGGGPPGSRFDAAQHHVFAYLADDVFGHLAPHLKTFLLQTSVLDRMCAPLCDAVMGVEGEMLDHDAIGHDSYSRLVLEEIERANLFLLPLDDEHRWYRFHHLFRAFLQARLALEPPSTLAELHRRASRWLEQQRLWAEASEHARAAGDGAHAAALGEHALCGSAGGQHDWPALGWAERELGRSQPLSVPVARHTTLDAASQTHKASEPEHLLALTQHPSPPLLVEALSERELEVLRLIAAGASNQAVAHTLVISLGTVKSHINHILGKLAASNRTEAVAHARNLGILQE</sequence>
<evidence type="ECO:0000256" key="3">
    <source>
        <dbReference type="ARBA" id="ARBA00023163"/>
    </source>
</evidence>
<proteinExistence type="predicted"/>
<organism evidence="5 6">
    <name type="scientific">Kouleothrix aurantiaca</name>
    <dbReference type="NCBI Taxonomy" id="186479"/>
    <lineage>
        <taxon>Bacteria</taxon>
        <taxon>Bacillati</taxon>
        <taxon>Chloroflexota</taxon>
        <taxon>Chloroflexia</taxon>
        <taxon>Chloroflexales</taxon>
        <taxon>Roseiflexineae</taxon>
        <taxon>Roseiflexaceae</taxon>
        <taxon>Kouleothrix</taxon>
    </lineage>
</organism>
<protein>
    <recommendedName>
        <fullName evidence="4">HTH luxR-type domain-containing protein</fullName>
    </recommendedName>
</protein>
<dbReference type="PANTHER" id="PTHR44688:SF25">
    <property type="entry name" value="HTH LUXR-TYPE DOMAIN-CONTAINING PROTEIN"/>
    <property type="match status" value="1"/>
</dbReference>
<dbReference type="InterPro" id="IPR036388">
    <property type="entry name" value="WH-like_DNA-bd_sf"/>
</dbReference>
<keyword evidence="3" id="KW-0804">Transcription</keyword>
<dbReference type="GO" id="GO:0003677">
    <property type="term" value="F:DNA binding"/>
    <property type="evidence" value="ECO:0007669"/>
    <property type="project" value="UniProtKB-KW"/>
</dbReference>
<dbReference type="InterPro" id="IPR000792">
    <property type="entry name" value="Tscrpt_reg_LuxR_C"/>
</dbReference>
<dbReference type="PROSITE" id="PS50043">
    <property type="entry name" value="HTH_LUXR_2"/>
    <property type="match status" value="1"/>
</dbReference>
<dbReference type="InterPro" id="IPR016032">
    <property type="entry name" value="Sig_transdc_resp-reg_C-effctor"/>
</dbReference>
<keyword evidence="6" id="KW-1185">Reference proteome</keyword>
<evidence type="ECO:0000259" key="4">
    <source>
        <dbReference type="PROSITE" id="PS50043"/>
    </source>
</evidence>
<keyword evidence="1" id="KW-0805">Transcription regulation</keyword>
<dbReference type="Proteomes" id="UP000050509">
    <property type="component" value="Unassembled WGS sequence"/>
</dbReference>
<dbReference type="Pfam" id="PF00196">
    <property type="entry name" value="GerE"/>
    <property type="match status" value="1"/>
</dbReference>
<dbReference type="InterPro" id="IPR059106">
    <property type="entry name" value="WHD_MalT"/>
</dbReference>